<evidence type="ECO:0000256" key="1">
    <source>
        <dbReference type="SAM" id="SignalP"/>
    </source>
</evidence>
<feature type="signal peptide" evidence="1">
    <location>
        <begin position="1"/>
        <end position="27"/>
    </location>
</feature>
<comment type="caution">
    <text evidence="2">The sequence shown here is derived from an EMBL/GenBank/DDBJ whole genome shotgun (WGS) entry which is preliminary data.</text>
</comment>
<dbReference type="STRING" id="1077675.BCR22_02135"/>
<keyword evidence="1" id="KW-0732">Signal</keyword>
<dbReference type="EMBL" id="PIEU01000076">
    <property type="protein sequence ID" value="PZL72789.1"/>
    <property type="molecule type" value="Genomic_DNA"/>
</dbReference>
<accession>A0A2W4BK29</accession>
<sequence length="156" mass="16948">MKKIVFLTLGFGITIVTSAFSFTQVHANESTDTLKSLILPSNLSSGFIATDPDGNIVDYSNPNLLTAEQPTIQDPLSRATVSINRGKWSYSANVVWGGKQGYSGVQHPLPHASKSKLGSSVGYDKQRGANVWSNAYSFGNLNNTHYASYDYGMHLK</sequence>
<dbReference type="RefSeq" id="WP_111248057.1">
    <property type="nucleotide sequence ID" value="NZ_PIEU01000076.1"/>
</dbReference>
<evidence type="ECO:0008006" key="4">
    <source>
        <dbReference type="Google" id="ProtNLM"/>
    </source>
</evidence>
<feature type="chain" id="PRO_5016127331" description="Bacteriocin" evidence="1">
    <location>
        <begin position="28"/>
        <end position="156"/>
    </location>
</feature>
<proteinExistence type="predicted"/>
<evidence type="ECO:0000313" key="3">
    <source>
        <dbReference type="Proteomes" id="UP000249828"/>
    </source>
</evidence>
<dbReference type="Proteomes" id="UP000249828">
    <property type="component" value="Unassembled WGS sequence"/>
</dbReference>
<evidence type="ECO:0000313" key="2">
    <source>
        <dbReference type="EMBL" id="PZL72789.1"/>
    </source>
</evidence>
<reference evidence="2 3" key="1">
    <citation type="submission" date="2017-11" db="EMBL/GenBank/DDBJ databases">
        <title>Draft genome sequence of Enterococcus plantarum TRW2 strain isolated from lettuce.</title>
        <authorList>
            <person name="Kim E.B."/>
            <person name="Marco M.L."/>
            <person name="Williams T.R."/>
            <person name="You I.H."/>
        </authorList>
    </citation>
    <scope>NUCLEOTIDE SEQUENCE [LARGE SCALE GENOMIC DNA]</scope>
    <source>
        <strain evidence="2 3">TRW2</strain>
    </source>
</reference>
<keyword evidence="3" id="KW-1185">Reference proteome</keyword>
<protein>
    <recommendedName>
        <fullName evidence="4">Bacteriocin</fullName>
    </recommendedName>
</protein>
<organism evidence="2 3">
    <name type="scientific">Enterococcus plantarum</name>
    <dbReference type="NCBI Taxonomy" id="1077675"/>
    <lineage>
        <taxon>Bacteria</taxon>
        <taxon>Bacillati</taxon>
        <taxon>Bacillota</taxon>
        <taxon>Bacilli</taxon>
        <taxon>Lactobacillales</taxon>
        <taxon>Enterococcaceae</taxon>
        <taxon>Enterococcus</taxon>
    </lineage>
</organism>
<dbReference type="AlphaFoldDB" id="A0A2W4BK29"/>
<name>A0A2W4BK29_9ENTE</name>
<gene>
    <name evidence="2" type="ORF">CI088_09830</name>
</gene>